<evidence type="ECO:0000256" key="1">
    <source>
        <dbReference type="SAM" id="Coils"/>
    </source>
</evidence>
<keyword evidence="1" id="KW-0175">Coiled coil</keyword>
<dbReference type="PANTHER" id="PTHR10098:SF112">
    <property type="entry name" value="SLR0380 PROTEIN"/>
    <property type="match status" value="1"/>
</dbReference>
<feature type="coiled-coil region" evidence="1">
    <location>
        <begin position="105"/>
        <end position="132"/>
    </location>
</feature>
<gene>
    <name evidence="3" type="ORF">NEA10_07790</name>
</gene>
<dbReference type="Proteomes" id="UP001056708">
    <property type="component" value="Chromosome"/>
</dbReference>
<dbReference type="PANTHER" id="PTHR10098">
    <property type="entry name" value="RAPSYN-RELATED"/>
    <property type="match status" value="1"/>
</dbReference>
<name>A0ABY5ATQ8_9CYAN</name>
<organism evidence="3 4">
    <name type="scientific">Phormidium yuhuli AB48</name>
    <dbReference type="NCBI Taxonomy" id="2940671"/>
    <lineage>
        <taxon>Bacteria</taxon>
        <taxon>Bacillati</taxon>
        <taxon>Cyanobacteriota</taxon>
        <taxon>Cyanophyceae</taxon>
        <taxon>Oscillatoriophycideae</taxon>
        <taxon>Oscillatoriales</taxon>
        <taxon>Oscillatoriaceae</taxon>
        <taxon>Phormidium</taxon>
        <taxon>Phormidium yuhuli</taxon>
    </lineage>
</organism>
<dbReference type="InterPro" id="IPR024983">
    <property type="entry name" value="CHAT_dom"/>
</dbReference>
<feature type="domain" description="CHAT" evidence="2">
    <location>
        <begin position="576"/>
        <end position="845"/>
    </location>
</feature>
<dbReference type="EMBL" id="CP098611">
    <property type="protein sequence ID" value="USR92609.1"/>
    <property type="molecule type" value="Genomic_DNA"/>
</dbReference>
<evidence type="ECO:0000259" key="2">
    <source>
        <dbReference type="Pfam" id="PF12770"/>
    </source>
</evidence>
<proteinExistence type="predicted"/>
<keyword evidence="4" id="KW-1185">Reference proteome</keyword>
<dbReference type="Gene3D" id="1.25.40.10">
    <property type="entry name" value="Tetratricopeptide repeat domain"/>
    <property type="match status" value="2"/>
</dbReference>
<sequence>MMVRKRVWRVVMLIMLLVLGFCVPLKVQSQGIPGLSQSEVTMPRLGLPIYRPSWELGDTVDPTLSLMPACAADEGNHLVLSGRGGVPEDPRYLLRGTVLWRDEFSEGLEELSKETLAQLEDLNRRGQELVERGQSLAALEVWRAAEQAYAQAGIDGGVWGSRLNQIEQLRALGRYPLARQALTSILPELQALSPSPLTVQAYGLLGELLQIMAEPEQSQEVLEEGVRLAEALGDSRLVAQLQFRLANGDGHQRRLSQALERYERVMETLDSEADLGLEARLNRLRILVLRKELTEAEAALAEVEADLQRRSPSRRTSYGRINLAESLLQWDGPGYQELAVEQLSQGVREAHDLGDLRGESYGLGHLGQLYEGQEDWPAAADMTQRALSLAQSLDGRDLTVLWQWQLARILAARGERLPALALYRDTVALLSELRLDLLGLDPELQFPYRQQIEPVYHGLVRLLLQSAAEAEPEQKQANLREAQQTLISLRLSELDNFFRETCLAAEAIDLEALDESAAVFYTAILSDRLAVILSIAGESPLVYETEKPRSDVEESLELMLQSINPAVAEEDRLERSAQVYDWLIRPVQELLEEHEIKTLVFVPDGSLRNVPLGALYDRTSGEYLIEQYAIALTQSLRLLETGSLAEGEFRALLGGLSEAHQGFTAIPAVESEVRQIAELIPGTQSLLNRAFTREALVAQSRNTDFNVIHLATHGQFSSRADETFLLTWDGRIQVSDLDQVLRSPTRLNPIDLLVLSACQTATGDDRATLGIAGFALRSGARSTLATLWSVQDEPTAELMVRFYEELWRNSGQKKAESLRQAQLALLRSQEYRHPADWSPFVLVGNWL</sequence>
<evidence type="ECO:0000313" key="3">
    <source>
        <dbReference type="EMBL" id="USR92609.1"/>
    </source>
</evidence>
<feature type="coiled-coil region" evidence="1">
    <location>
        <begin position="252"/>
        <end position="306"/>
    </location>
</feature>
<dbReference type="InterPro" id="IPR019734">
    <property type="entry name" value="TPR_rpt"/>
</dbReference>
<dbReference type="SMART" id="SM00028">
    <property type="entry name" value="TPR"/>
    <property type="match status" value="3"/>
</dbReference>
<dbReference type="InterPro" id="IPR011990">
    <property type="entry name" value="TPR-like_helical_dom_sf"/>
</dbReference>
<accession>A0ABY5ATQ8</accession>
<protein>
    <submittedName>
        <fullName evidence="3">CHAT domain-containing protein</fullName>
    </submittedName>
</protein>
<reference evidence="3" key="1">
    <citation type="submission" date="2022-06" db="EMBL/GenBank/DDBJ databases">
        <title>Genome sequence of Phormidium yuhuli AB48 isolated from an industrial photobioreactor environment.</title>
        <authorList>
            <person name="Qiu Y."/>
            <person name="Noonan A.J.C."/>
            <person name="Dofher K."/>
            <person name="Koch M."/>
            <person name="Kieft B."/>
            <person name="Lin X."/>
            <person name="Ziels R.M."/>
            <person name="Hallam S.J."/>
        </authorList>
    </citation>
    <scope>NUCLEOTIDE SEQUENCE</scope>
    <source>
        <strain evidence="3">AB48</strain>
    </source>
</reference>
<dbReference type="SUPFAM" id="SSF48452">
    <property type="entry name" value="TPR-like"/>
    <property type="match status" value="2"/>
</dbReference>
<dbReference type="Pfam" id="PF12770">
    <property type="entry name" value="CHAT"/>
    <property type="match status" value="1"/>
</dbReference>
<evidence type="ECO:0000313" key="4">
    <source>
        <dbReference type="Proteomes" id="UP001056708"/>
    </source>
</evidence>
<dbReference type="RefSeq" id="WP_252664760.1">
    <property type="nucleotide sequence ID" value="NZ_CP098611.1"/>
</dbReference>